<dbReference type="RefSeq" id="WP_265281312.1">
    <property type="nucleotide sequence ID" value="NZ_QZCW01000001.1"/>
</dbReference>
<evidence type="ECO:0000313" key="4">
    <source>
        <dbReference type="EMBL" id="MCW5320595.1"/>
    </source>
</evidence>
<feature type="domain" description="Ketoreductase" evidence="3">
    <location>
        <begin position="14"/>
        <end position="197"/>
    </location>
</feature>
<gene>
    <name evidence="4" type="ORF">D5039_05200</name>
</gene>
<evidence type="ECO:0000256" key="2">
    <source>
        <dbReference type="ARBA" id="ARBA00023002"/>
    </source>
</evidence>
<dbReference type="InterPro" id="IPR036291">
    <property type="entry name" value="NAD(P)-bd_dom_sf"/>
</dbReference>
<dbReference type="Gene3D" id="3.40.50.720">
    <property type="entry name" value="NAD(P)-binding Rossmann-like Domain"/>
    <property type="match status" value="1"/>
</dbReference>
<accession>A0ABT3KQL1</accession>
<proteinExistence type="inferred from homology"/>
<name>A0ABT3KQL1_9BURK</name>
<keyword evidence="2" id="KW-0560">Oxidoreductase</keyword>
<evidence type="ECO:0000256" key="1">
    <source>
        <dbReference type="ARBA" id="ARBA00006484"/>
    </source>
</evidence>
<dbReference type="CDD" id="cd05233">
    <property type="entry name" value="SDR_c"/>
    <property type="match status" value="1"/>
</dbReference>
<dbReference type="Pfam" id="PF13561">
    <property type="entry name" value="adh_short_C2"/>
    <property type="match status" value="1"/>
</dbReference>
<dbReference type="PRINTS" id="PR00081">
    <property type="entry name" value="GDHRDH"/>
</dbReference>
<reference evidence="5" key="1">
    <citation type="submission" date="2023-07" db="EMBL/GenBank/DDBJ databases">
        <title>Verminephrobacter genomes.</title>
        <authorList>
            <person name="Lund M.B."/>
        </authorList>
    </citation>
    <scope>NUCLEOTIDE SEQUENCE [LARGE SCALE GENOMIC DNA]</scope>
    <source>
        <strain evidence="5">AtM5-05</strain>
    </source>
</reference>
<protein>
    <submittedName>
        <fullName evidence="4">SDR family oxidoreductase</fullName>
    </submittedName>
</protein>
<keyword evidence="5" id="KW-1185">Reference proteome</keyword>
<evidence type="ECO:0000313" key="5">
    <source>
        <dbReference type="Proteomes" id="UP001208935"/>
    </source>
</evidence>
<dbReference type="Proteomes" id="UP001208935">
    <property type="component" value="Unassembled WGS sequence"/>
</dbReference>
<comment type="similarity">
    <text evidence="1">Belongs to the short-chain dehydrogenases/reductases (SDR) family.</text>
</comment>
<dbReference type="SUPFAM" id="SSF51735">
    <property type="entry name" value="NAD(P)-binding Rossmann-fold domains"/>
    <property type="match status" value="1"/>
</dbReference>
<dbReference type="SMART" id="SM00822">
    <property type="entry name" value="PKS_KR"/>
    <property type="match status" value="1"/>
</dbReference>
<dbReference type="PANTHER" id="PTHR43639:SF1">
    <property type="entry name" value="SHORT-CHAIN DEHYDROGENASE_REDUCTASE FAMILY PROTEIN"/>
    <property type="match status" value="1"/>
</dbReference>
<comment type="caution">
    <text evidence="4">The sequence shown here is derived from an EMBL/GenBank/DDBJ whole genome shotgun (WGS) entry which is preliminary data.</text>
</comment>
<sequence length="260" mass="27893">MNTPPSPAPLLASRRVLLTGGLGSLGQAQARRLRADGADVHVLDLPSPRGEAFAAELNQEAGERMGRVHFVALDLRDTAGAQTAVSELGRGLGGFDILINNAALITHKPFEEFSLAEYEEVMQVNSTAGFALTQALAPGMKAKRWGRIINFCSLTLNGRWEKYVPYVASKGAMLGQTKTLARALGPFGITVNAVSPGAIVSDAEQRVFGDKLQEYNDWVLENQSLKRRGQPQDVADLVAFLASGQSDFLTGQILSLDGGW</sequence>
<dbReference type="InterPro" id="IPR057326">
    <property type="entry name" value="KR_dom"/>
</dbReference>
<dbReference type="PRINTS" id="PR00080">
    <property type="entry name" value="SDRFAMILY"/>
</dbReference>
<organism evidence="4 5">
    <name type="scientific">Verminephrobacter aporrectodeae subsp. tuberculatae</name>
    <dbReference type="NCBI Taxonomy" id="1110392"/>
    <lineage>
        <taxon>Bacteria</taxon>
        <taxon>Pseudomonadati</taxon>
        <taxon>Pseudomonadota</taxon>
        <taxon>Betaproteobacteria</taxon>
        <taxon>Burkholderiales</taxon>
        <taxon>Comamonadaceae</taxon>
        <taxon>Verminephrobacter</taxon>
    </lineage>
</organism>
<dbReference type="PANTHER" id="PTHR43639">
    <property type="entry name" value="OXIDOREDUCTASE, SHORT-CHAIN DEHYDROGENASE/REDUCTASE FAMILY (AFU_ORTHOLOGUE AFUA_5G02870)"/>
    <property type="match status" value="1"/>
</dbReference>
<evidence type="ECO:0000259" key="3">
    <source>
        <dbReference type="SMART" id="SM00822"/>
    </source>
</evidence>
<dbReference type="InterPro" id="IPR002347">
    <property type="entry name" value="SDR_fam"/>
</dbReference>
<dbReference type="EMBL" id="QZCW01000001">
    <property type="protein sequence ID" value="MCW5320595.1"/>
    <property type="molecule type" value="Genomic_DNA"/>
</dbReference>